<sequence>MSDWRKLSLSDVIERFIDYRGKTPQKIDYGVPLVTAKIVKNGKIEEPKEFIAERDYDTWMTRGIPEYGDVVITTEAPMGKVAQLKFKGKVALAQRIITLRGKSDILDNTFLLYSLQSEEVQNQLFLQTTGTTVQGIKASELKKIEILLPPLQEQQKIADILCSVDEAIEKTEAIIEQTKKVKKGLIQHLLTKGIEHKKFKKTEIGEIPAEWELVRVSDLTIEHKQGYYTKDNYVEDGVYLIRITDLKNPKIDFSVMPKLDMDENIYEQFRVDKDDFLFARSGASIGRYGIVMEDDPKAIFASYLIRFKFNNQQVNNRYFGYFYESDVCWKQLKSIIQGSSNPNINANNIKNLKIALPSLDEQKHIVDIIFSVDEKIRINMLMLQEFQTLKSGLMQSLLTGEVRVKVEGNEVTQV</sequence>
<dbReference type="InterPro" id="IPR000055">
    <property type="entry name" value="Restrct_endonuc_typeI_TRD"/>
</dbReference>
<dbReference type="Gene3D" id="1.10.287.1120">
    <property type="entry name" value="Bipartite methylase S protein"/>
    <property type="match status" value="1"/>
</dbReference>
<proteinExistence type="inferred from homology"/>
<protein>
    <submittedName>
        <fullName evidence="5">Restriction endonuclease subunit S</fullName>
        <ecNumber evidence="5">3.1.21.-</ecNumber>
    </submittedName>
</protein>
<organism evidence="5 6">
    <name type="scientific">Ectobacillus funiculus</name>
    <dbReference type="NCBI Taxonomy" id="137993"/>
    <lineage>
        <taxon>Bacteria</taxon>
        <taxon>Bacillati</taxon>
        <taxon>Bacillota</taxon>
        <taxon>Bacilli</taxon>
        <taxon>Bacillales</taxon>
        <taxon>Bacillaceae</taxon>
        <taxon>Ectobacillus</taxon>
    </lineage>
</organism>
<name>A0ABV5WIE8_9BACI</name>
<feature type="domain" description="Type I restriction modification DNA specificity" evidence="4">
    <location>
        <begin position="208"/>
        <end position="379"/>
    </location>
</feature>
<comment type="similarity">
    <text evidence="1">Belongs to the type-I restriction system S methylase family.</text>
</comment>
<accession>A0ABV5WIE8</accession>
<evidence type="ECO:0000256" key="2">
    <source>
        <dbReference type="ARBA" id="ARBA00022747"/>
    </source>
</evidence>
<evidence type="ECO:0000256" key="3">
    <source>
        <dbReference type="ARBA" id="ARBA00023125"/>
    </source>
</evidence>
<dbReference type="Gene3D" id="3.90.220.20">
    <property type="entry name" value="DNA methylase specificity domains"/>
    <property type="match status" value="2"/>
</dbReference>
<reference evidence="5 6" key="1">
    <citation type="submission" date="2024-09" db="EMBL/GenBank/DDBJ databases">
        <authorList>
            <person name="Sun Q."/>
            <person name="Mori K."/>
        </authorList>
    </citation>
    <scope>NUCLEOTIDE SEQUENCE [LARGE SCALE GENOMIC DNA]</scope>
    <source>
        <strain evidence="5 6">JCM 11201</strain>
    </source>
</reference>
<dbReference type="Pfam" id="PF01420">
    <property type="entry name" value="Methylase_S"/>
    <property type="match status" value="2"/>
</dbReference>
<keyword evidence="2" id="KW-0680">Restriction system</keyword>
<feature type="domain" description="Type I restriction modification DNA specificity" evidence="4">
    <location>
        <begin position="1"/>
        <end position="176"/>
    </location>
</feature>
<evidence type="ECO:0000256" key="1">
    <source>
        <dbReference type="ARBA" id="ARBA00010923"/>
    </source>
</evidence>
<dbReference type="InterPro" id="IPR052021">
    <property type="entry name" value="Type-I_RS_S_subunit"/>
</dbReference>
<dbReference type="SUPFAM" id="SSF116734">
    <property type="entry name" value="DNA methylase specificity domain"/>
    <property type="match status" value="2"/>
</dbReference>
<evidence type="ECO:0000259" key="4">
    <source>
        <dbReference type="Pfam" id="PF01420"/>
    </source>
</evidence>
<dbReference type="Proteomes" id="UP001589609">
    <property type="component" value="Unassembled WGS sequence"/>
</dbReference>
<evidence type="ECO:0000313" key="5">
    <source>
        <dbReference type="EMBL" id="MFB9760136.1"/>
    </source>
</evidence>
<dbReference type="InterPro" id="IPR044946">
    <property type="entry name" value="Restrct_endonuc_typeI_TRD_sf"/>
</dbReference>
<gene>
    <name evidence="5" type="ORF">ACFFMS_17370</name>
</gene>
<keyword evidence="5" id="KW-0378">Hydrolase</keyword>
<dbReference type="PANTHER" id="PTHR30408">
    <property type="entry name" value="TYPE-1 RESTRICTION ENZYME ECOKI SPECIFICITY PROTEIN"/>
    <property type="match status" value="1"/>
</dbReference>
<keyword evidence="6" id="KW-1185">Reference proteome</keyword>
<keyword evidence="5" id="KW-0255">Endonuclease</keyword>
<dbReference type="GO" id="GO:0016787">
    <property type="term" value="F:hydrolase activity"/>
    <property type="evidence" value="ECO:0007669"/>
    <property type="project" value="UniProtKB-KW"/>
</dbReference>
<dbReference type="RefSeq" id="WP_379950465.1">
    <property type="nucleotide sequence ID" value="NZ_JBHMAF010000108.1"/>
</dbReference>
<comment type="caution">
    <text evidence="5">The sequence shown here is derived from an EMBL/GenBank/DDBJ whole genome shotgun (WGS) entry which is preliminary data.</text>
</comment>
<dbReference type="CDD" id="cd17521">
    <property type="entry name" value="RMtype1_S_Sau13435ORF2165P_TRD2-CR2_like"/>
    <property type="match status" value="1"/>
</dbReference>
<dbReference type="PANTHER" id="PTHR30408:SF12">
    <property type="entry name" value="TYPE I RESTRICTION ENZYME MJAVIII SPECIFICITY SUBUNIT"/>
    <property type="match status" value="1"/>
</dbReference>
<evidence type="ECO:0000313" key="6">
    <source>
        <dbReference type="Proteomes" id="UP001589609"/>
    </source>
</evidence>
<keyword evidence="5" id="KW-0540">Nuclease</keyword>
<keyword evidence="3" id="KW-0238">DNA-binding</keyword>
<dbReference type="EMBL" id="JBHMAF010000108">
    <property type="protein sequence ID" value="MFB9760136.1"/>
    <property type="molecule type" value="Genomic_DNA"/>
</dbReference>
<dbReference type="GO" id="GO:0004519">
    <property type="term" value="F:endonuclease activity"/>
    <property type="evidence" value="ECO:0007669"/>
    <property type="project" value="UniProtKB-KW"/>
</dbReference>
<dbReference type="EC" id="3.1.21.-" evidence="5"/>
<dbReference type="CDD" id="cd17246">
    <property type="entry name" value="RMtype1_S_SonII-TRD2-CR2_like"/>
    <property type="match status" value="1"/>
</dbReference>